<dbReference type="InterPro" id="IPR036318">
    <property type="entry name" value="FAD-bd_PCMH-like_sf"/>
</dbReference>
<dbReference type="PROSITE" id="PS51387">
    <property type="entry name" value="FAD_PCMH"/>
    <property type="match status" value="1"/>
</dbReference>
<dbReference type="Gene3D" id="3.30.390.50">
    <property type="entry name" value="CO dehydrogenase flavoprotein, C-terminal domain"/>
    <property type="match status" value="1"/>
</dbReference>
<evidence type="ECO:0000313" key="6">
    <source>
        <dbReference type="Proteomes" id="UP000032336"/>
    </source>
</evidence>
<comment type="caution">
    <text evidence="5">The sequence shown here is derived from an EMBL/GenBank/DDBJ whole genome shotgun (WGS) entry which is preliminary data.</text>
</comment>
<dbReference type="OrthoDB" id="9793944at2"/>
<dbReference type="InterPro" id="IPR016169">
    <property type="entry name" value="FAD-bd_PCMH_sub2"/>
</dbReference>
<keyword evidence="6" id="KW-1185">Reference proteome</keyword>
<evidence type="ECO:0000259" key="4">
    <source>
        <dbReference type="PROSITE" id="PS51387"/>
    </source>
</evidence>
<dbReference type="Gene3D" id="3.30.465.10">
    <property type="match status" value="1"/>
</dbReference>
<name>A0A0D8FX23_9ACTN</name>
<dbReference type="PANTHER" id="PTHR42659:SF2">
    <property type="entry name" value="XANTHINE DEHYDROGENASE SUBUNIT C-RELATED"/>
    <property type="match status" value="1"/>
</dbReference>
<dbReference type="GO" id="GO:0016491">
    <property type="term" value="F:oxidoreductase activity"/>
    <property type="evidence" value="ECO:0007669"/>
    <property type="project" value="UniProtKB-KW"/>
</dbReference>
<sequence>MYPSSFDYARAATVAEAISMLSSDEDAKVLAGGHSLIPLMKLRLASPSMLVDIGRISDLSYVRKDGDQIAIGALTRHRDLETSELLAREVPVLTRVAGQIGDPSVRHAGTIGGSTAHGDGAADLPAALLALGATMVVQGPSGSRTIPAAEFFKGFLETALAPDEILTEIRVPTGFSKYAFQKFNRRAQDWAIVGVVAVRSDRTNVSFINMGATPLRATAVEERLAAGASVEEAAAVADEGTSPSADINASVDYRRHLARVLVQRALSELG</sequence>
<dbReference type="InterPro" id="IPR005107">
    <property type="entry name" value="CO_DH_flav_C"/>
</dbReference>
<keyword evidence="1" id="KW-0285">Flavoprotein</keyword>
<dbReference type="Proteomes" id="UP000032336">
    <property type="component" value="Unassembled WGS sequence"/>
</dbReference>
<evidence type="ECO:0000256" key="3">
    <source>
        <dbReference type="ARBA" id="ARBA00023002"/>
    </source>
</evidence>
<evidence type="ECO:0000256" key="1">
    <source>
        <dbReference type="ARBA" id="ARBA00022630"/>
    </source>
</evidence>
<feature type="domain" description="FAD-binding PCMH-type" evidence="4">
    <location>
        <begin position="1"/>
        <end position="176"/>
    </location>
</feature>
<dbReference type="PANTHER" id="PTHR42659">
    <property type="entry name" value="XANTHINE DEHYDROGENASE SUBUNIT C-RELATED"/>
    <property type="match status" value="1"/>
</dbReference>
<dbReference type="eggNOG" id="COG1319">
    <property type="taxonomic scope" value="Bacteria"/>
</dbReference>
<dbReference type="PATRIC" id="fig|1121877.4.peg.681"/>
<dbReference type="STRING" id="1121877.FEAC_06380"/>
<dbReference type="Pfam" id="PF03450">
    <property type="entry name" value="CO_deh_flav_C"/>
    <property type="match status" value="1"/>
</dbReference>
<dbReference type="EC" id="1.2.99.2" evidence="5"/>
<evidence type="ECO:0000256" key="2">
    <source>
        <dbReference type="ARBA" id="ARBA00022827"/>
    </source>
</evidence>
<dbReference type="InterPro" id="IPR051312">
    <property type="entry name" value="Diverse_Substr_Oxidored"/>
</dbReference>
<dbReference type="InterPro" id="IPR002346">
    <property type="entry name" value="Mopterin_DH_FAD-bd"/>
</dbReference>
<dbReference type="InterPro" id="IPR016166">
    <property type="entry name" value="FAD-bd_PCMH"/>
</dbReference>
<keyword evidence="3 5" id="KW-0560">Oxidoreductase</keyword>
<dbReference type="Gene3D" id="3.30.43.10">
    <property type="entry name" value="Uridine Diphospho-n-acetylenolpyruvylglucosamine Reductase, domain 2"/>
    <property type="match status" value="1"/>
</dbReference>
<dbReference type="SMART" id="SM01092">
    <property type="entry name" value="CO_deh_flav_C"/>
    <property type="match status" value="1"/>
</dbReference>
<dbReference type="RefSeq" id="WP_035388576.1">
    <property type="nucleotide sequence ID" value="NZ_JQKF01000003.1"/>
</dbReference>
<reference evidence="5 6" key="1">
    <citation type="submission" date="2015-01" db="EMBL/GenBank/DDBJ databases">
        <title>Draft genome of the acidophilic iron oxidizer Ferrimicrobium acidiphilum strain T23.</title>
        <authorList>
            <person name="Poehlein A."/>
            <person name="Eisen S."/>
            <person name="Schloemann M."/>
            <person name="Johnson B.D."/>
            <person name="Daniel R."/>
            <person name="Muehling M."/>
        </authorList>
    </citation>
    <scope>NUCLEOTIDE SEQUENCE [LARGE SCALE GENOMIC DNA]</scope>
    <source>
        <strain evidence="5 6">T23</strain>
    </source>
</reference>
<dbReference type="SUPFAM" id="SSF55447">
    <property type="entry name" value="CO dehydrogenase flavoprotein C-terminal domain-like"/>
    <property type="match status" value="1"/>
</dbReference>
<proteinExistence type="predicted"/>
<dbReference type="InterPro" id="IPR036683">
    <property type="entry name" value="CO_DH_flav_C_dom_sf"/>
</dbReference>
<dbReference type="GO" id="GO:0071949">
    <property type="term" value="F:FAD binding"/>
    <property type="evidence" value="ECO:0007669"/>
    <property type="project" value="InterPro"/>
</dbReference>
<protein>
    <submittedName>
        <fullName evidence="5">Carbon monoxide dehydrogenase medium chain</fullName>
        <ecNumber evidence="5">1.2.99.2</ecNumber>
    </submittedName>
</protein>
<dbReference type="Pfam" id="PF00941">
    <property type="entry name" value="FAD_binding_5"/>
    <property type="match status" value="1"/>
</dbReference>
<organism evidence="5 6">
    <name type="scientific">Ferrimicrobium acidiphilum DSM 19497</name>
    <dbReference type="NCBI Taxonomy" id="1121877"/>
    <lineage>
        <taxon>Bacteria</taxon>
        <taxon>Bacillati</taxon>
        <taxon>Actinomycetota</taxon>
        <taxon>Acidimicrobiia</taxon>
        <taxon>Acidimicrobiales</taxon>
        <taxon>Acidimicrobiaceae</taxon>
        <taxon>Ferrimicrobium</taxon>
    </lineage>
</organism>
<dbReference type="GeneID" id="78371944"/>
<gene>
    <name evidence="5" type="primary">cutM1</name>
    <name evidence="5" type="ORF">FEAC_06380</name>
</gene>
<accession>A0A0D8FX23</accession>
<dbReference type="SUPFAM" id="SSF56176">
    <property type="entry name" value="FAD-binding/transporter-associated domain-like"/>
    <property type="match status" value="1"/>
</dbReference>
<dbReference type="AlphaFoldDB" id="A0A0D8FX23"/>
<evidence type="ECO:0000313" key="5">
    <source>
        <dbReference type="EMBL" id="KJE77529.1"/>
    </source>
</evidence>
<dbReference type="EMBL" id="JXUW01000004">
    <property type="protein sequence ID" value="KJE77529.1"/>
    <property type="molecule type" value="Genomic_DNA"/>
</dbReference>
<dbReference type="InterPro" id="IPR016167">
    <property type="entry name" value="FAD-bd_PCMH_sub1"/>
</dbReference>
<keyword evidence="2" id="KW-0274">FAD</keyword>
<dbReference type="FunFam" id="3.30.465.10:FF:000017">
    <property type="entry name" value="Xanthine dehydrogenase, FAD binding subunit"/>
    <property type="match status" value="1"/>
</dbReference>